<dbReference type="AlphaFoldDB" id="A0A2C5XEM0"/>
<evidence type="ECO:0000313" key="2">
    <source>
        <dbReference type="EMBL" id="PHH54952.1"/>
    </source>
</evidence>
<evidence type="ECO:0000313" key="3">
    <source>
        <dbReference type="Proteomes" id="UP000222788"/>
    </source>
</evidence>
<proteinExistence type="predicted"/>
<name>A0A2C5XEM0_9PEZI</name>
<evidence type="ECO:0000256" key="1">
    <source>
        <dbReference type="SAM" id="MobiDB-lite"/>
    </source>
</evidence>
<feature type="compositionally biased region" description="Low complexity" evidence="1">
    <location>
        <begin position="51"/>
        <end position="64"/>
    </location>
</feature>
<protein>
    <submittedName>
        <fullName evidence="2">Uncharacterized protein</fullName>
    </submittedName>
</protein>
<dbReference type="EMBL" id="APWK03000017">
    <property type="protein sequence ID" value="PHH54952.1"/>
    <property type="molecule type" value="Genomic_DNA"/>
</dbReference>
<reference evidence="2 3" key="2">
    <citation type="journal article" date="2013" name="IMA Fungus">
        <title>IMA Genome-F 1: Ceratocystis fimbriata: Draft nuclear genome sequence for the plant pathogen, Ceratocystis fimbriata.</title>
        <authorList>
            <person name="Wilken P.M."/>
            <person name="Steenkamp E.T."/>
            <person name="Wingfield M.J."/>
            <person name="de Beer Z.W."/>
            <person name="Wingfield B.D."/>
        </authorList>
    </citation>
    <scope>NUCLEOTIDE SEQUENCE [LARGE SCALE GENOMIC DNA]</scope>
    <source>
        <strain evidence="2 3">CBS 114723</strain>
    </source>
</reference>
<accession>A0A2C5XEM0</accession>
<reference evidence="2 3" key="1">
    <citation type="journal article" date="2013" name="Fungal Biol.">
        <title>Analysis of microsatellite markers in the genome of the plant pathogen Ceratocystis fimbriata.</title>
        <authorList>
            <person name="Simpson M.C."/>
            <person name="Wilken P.M."/>
            <person name="Coetzee M.P."/>
            <person name="Wingfield M.J."/>
            <person name="Wingfield B.D."/>
        </authorList>
    </citation>
    <scope>NUCLEOTIDE SEQUENCE [LARGE SCALE GENOMIC DNA]</scope>
    <source>
        <strain evidence="2 3">CBS 114723</strain>
    </source>
</reference>
<comment type="caution">
    <text evidence="2">The sequence shown here is derived from an EMBL/GenBank/DDBJ whole genome shotgun (WGS) entry which is preliminary data.</text>
</comment>
<feature type="region of interest" description="Disordered" evidence="1">
    <location>
        <begin position="98"/>
        <end position="134"/>
    </location>
</feature>
<sequence length="439" mass="48432">MASPEVNGLEASENAVASPPLDTDLLDTAEQSVSVESHHDLMTFASANPEATAHGTSSGTTTHSPLDTRLPKNTQYYMPPGVQRLASKLSERRINIYGTPRSATTPLSPSAAPNARSSGSGEESSSQMEAGDYDPISSDRELLIRCYAKARLPAWLRDFLPQISQYIARKMVDSAFPISKEKRRLEENKQLNPCGAIHRLPHLLKDVEDGYSSFYDFITRTSEKHGMPIDLVYSIACARKPYGDESMKVLLELSDAITSQVELAFKPWEGKAHSNTVELANGFEFKNFCEMAYNIWKHVIDEDSKFTSFPPAPGICGLPVTDFFKPIVSHFNHEETHCKVPITTLHHLIAELFEDALQAFKSVIDVGDSNAVFTELGLLADVVFCGRGATSSPATVSRHSALFGIFRKIAFMVHGDCSFRIAALGRKTPMSNRSLMKRI</sequence>
<keyword evidence="3" id="KW-1185">Reference proteome</keyword>
<feature type="region of interest" description="Disordered" evidence="1">
    <location>
        <begin position="1"/>
        <end position="78"/>
    </location>
</feature>
<feature type="compositionally biased region" description="Low complexity" evidence="1">
    <location>
        <begin position="117"/>
        <end position="126"/>
    </location>
</feature>
<dbReference type="Proteomes" id="UP000222788">
    <property type="component" value="Unassembled WGS sequence"/>
</dbReference>
<gene>
    <name evidence="2" type="ORF">CFIMG_007625RA00001</name>
</gene>
<organism evidence="2 3">
    <name type="scientific">Ceratocystis fimbriata CBS 114723</name>
    <dbReference type="NCBI Taxonomy" id="1035309"/>
    <lineage>
        <taxon>Eukaryota</taxon>
        <taxon>Fungi</taxon>
        <taxon>Dikarya</taxon>
        <taxon>Ascomycota</taxon>
        <taxon>Pezizomycotina</taxon>
        <taxon>Sordariomycetes</taxon>
        <taxon>Hypocreomycetidae</taxon>
        <taxon>Microascales</taxon>
        <taxon>Ceratocystidaceae</taxon>
        <taxon>Ceratocystis</taxon>
    </lineage>
</organism>